<accession>A0A6J4H3Z7</accession>
<dbReference type="AlphaFoldDB" id="A0A6J4H3Z7"/>
<organism evidence="3">
    <name type="scientific">uncultured Blastococcus sp</name>
    <dbReference type="NCBI Taxonomy" id="217144"/>
    <lineage>
        <taxon>Bacteria</taxon>
        <taxon>Bacillati</taxon>
        <taxon>Actinomycetota</taxon>
        <taxon>Actinomycetes</taxon>
        <taxon>Geodermatophilales</taxon>
        <taxon>Geodermatophilaceae</taxon>
        <taxon>Blastococcus</taxon>
        <taxon>environmental samples</taxon>
    </lineage>
</organism>
<evidence type="ECO:0000313" key="3">
    <source>
        <dbReference type="EMBL" id="CAA9214349.1"/>
    </source>
</evidence>
<reference evidence="3" key="1">
    <citation type="submission" date="2020-02" db="EMBL/GenBank/DDBJ databases">
        <authorList>
            <person name="Meier V. D."/>
        </authorList>
    </citation>
    <scope>NUCLEOTIDE SEQUENCE</scope>
    <source>
        <strain evidence="3">AVDCRST_MAG57</strain>
    </source>
</reference>
<name>A0A6J4H3Z7_9ACTN</name>
<dbReference type="EMBL" id="CADCTI010000025">
    <property type="protein sequence ID" value="CAA9214349.1"/>
    <property type="molecule type" value="Genomic_DNA"/>
</dbReference>
<protein>
    <submittedName>
        <fullName evidence="3">Uncharacterized protein</fullName>
    </submittedName>
</protein>
<keyword evidence="2" id="KW-1133">Transmembrane helix</keyword>
<feature type="transmembrane region" description="Helical" evidence="2">
    <location>
        <begin position="115"/>
        <end position="137"/>
    </location>
</feature>
<feature type="region of interest" description="Disordered" evidence="1">
    <location>
        <begin position="24"/>
        <end position="50"/>
    </location>
</feature>
<keyword evidence="2" id="KW-0812">Transmembrane</keyword>
<evidence type="ECO:0000256" key="1">
    <source>
        <dbReference type="SAM" id="MobiDB-lite"/>
    </source>
</evidence>
<proteinExistence type="predicted"/>
<sequence>MCPSSPATGRAVLRFRERVPATRTADLGDVQMSEPTPPGATASTGSPSEYTAPNYSDKPVAFRGPDSLGGLLLILAGVAAAISLVLDWLADRDGTGWDLVSDGFSDLGDMFDTGLWQPLAIVLGGGVLAVLGLLLWAPMRSHRFFGVLALLVSLVITAAVLVPLADAEWDLGFFGPGFWCAIAVAVLGLLGGLKALLTGPRYR</sequence>
<feature type="transmembrane region" description="Helical" evidence="2">
    <location>
        <begin position="144"/>
        <end position="164"/>
    </location>
</feature>
<gene>
    <name evidence="3" type="ORF">AVDCRST_MAG57-249</name>
</gene>
<feature type="compositionally biased region" description="Polar residues" evidence="1">
    <location>
        <begin position="41"/>
        <end position="50"/>
    </location>
</feature>
<feature type="transmembrane region" description="Helical" evidence="2">
    <location>
        <begin position="68"/>
        <end position="90"/>
    </location>
</feature>
<feature type="transmembrane region" description="Helical" evidence="2">
    <location>
        <begin position="176"/>
        <end position="197"/>
    </location>
</feature>
<evidence type="ECO:0000256" key="2">
    <source>
        <dbReference type="SAM" id="Phobius"/>
    </source>
</evidence>
<keyword evidence="2" id="KW-0472">Membrane</keyword>